<dbReference type="PANTHER" id="PTHR44170">
    <property type="entry name" value="PROTEIN SIDEKICK"/>
    <property type="match status" value="1"/>
</dbReference>
<evidence type="ECO:0000256" key="1">
    <source>
        <dbReference type="ARBA" id="ARBA00004236"/>
    </source>
</evidence>
<comment type="similarity">
    <text evidence="2">Belongs to the immunoglobulin superfamily. Contactin family.</text>
</comment>
<dbReference type="GO" id="GO:0005886">
    <property type="term" value="C:plasma membrane"/>
    <property type="evidence" value="ECO:0007669"/>
    <property type="project" value="UniProtKB-SubCell"/>
</dbReference>
<dbReference type="Gene3D" id="2.60.40.10">
    <property type="entry name" value="Immunoglobulins"/>
    <property type="match status" value="1"/>
</dbReference>
<proteinExistence type="inferred from homology"/>
<evidence type="ECO:0000256" key="7">
    <source>
        <dbReference type="ARBA" id="ARBA00023136"/>
    </source>
</evidence>
<dbReference type="AlphaFoldDB" id="A0A7K6GPN9"/>
<dbReference type="GO" id="GO:0098632">
    <property type="term" value="F:cell-cell adhesion mediator activity"/>
    <property type="evidence" value="ECO:0007669"/>
    <property type="project" value="TreeGrafter"/>
</dbReference>
<keyword evidence="8" id="KW-1015">Disulfide bond</keyword>
<sequence>ADLSFAWIFNEYPSFVQEDSRRFVSQETGHLYIAKVEPSDVGNYTCVATSTATNSHVLGPPTPLVLRTDGVMGEYEPKIEVQFPETLPAAKGSTVKLECFALGK</sequence>
<evidence type="ECO:0000256" key="3">
    <source>
        <dbReference type="ARBA" id="ARBA00022475"/>
    </source>
</evidence>
<accession>A0A7K6GPN9</accession>
<dbReference type="Proteomes" id="UP000564407">
    <property type="component" value="Unassembled WGS sequence"/>
</dbReference>
<organism evidence="12 13">
    <name type="scientific">Malurus elegans</name>
    <name type="common">Red-winged fairywren</name>
    <dbReference type="NCBI Taxonomy" id="720584"/>
    <lineage>
        <taxon>Eukaryota</taxon>
        <taxon>Metazoa</taxon>
        <taxon>Chordata</taxon>
        <taxon>Craniata</taxon>
        <taxon>Vertebrata</taxon>
        <taxon>Euteleostomi</taxon>
        <taxon>Archelosauria</taxon>
        <taxon>Archosauria</taxon>
        <taxon>Dinosauria</taxon>
        <taxon>Saurischia</taxon>
        <taxon>Theropoda</taxon>
        <taxon>Coelurosauria</taxon>
        <taxon>Aves</taxon>
        <taxon>Neognathae</taxon>
        <taxon>Neoaves</taxon>
        <taxon>Telluraves</taxon>
        <taxon>Australaves</taxon>
        <taxon>Passeriformes</taxon>
        <taxon>Meliphagoidea</taxon>
        <taxon>Maluridae</taxon>
        <taxon>Malurus</taxon>
    </lineage>
</organism>
<keyword evidence="7" id="KW-0472">Membrane</keyword>
<dbReference type="GO" id="GO:0030424">
    <property type="term" value="C:axon"/>
    <property type="evidence" value="ECO:0007669"/>
    <property type="project" value="TreeGrafter"/>
</dbReference>
<keyword evidence="13" id="KW-1185">Reference proteome</keyword>
<dbReference type="Pfam" id="PF07679">
    <property type="entry name" value="I-set"/>
    <property type="match status" value="1"/>
</dbReference>
<evidence type="ECO:0000313" key="13">
    <source>
        <dbReference type="Proteomes" id="UP000564407"/>
    </source>
</evidence>
<evidence type="ECO:0000259" key="11">
    <source>
        <dbReference type="PROSITE" id="PS50835"/>
    </source>
</evidence>
<protein>
    <submittedName>
        <fullName evidence="12">CNTN3 protein</fullName>
    </submittedName>
</protein>
<keyword evidence="3" id="KW-1003">Cell membrane</keyword>
<feature type="non-terminal residue" evidence="12">
    <location>
        <position position="104"/>
    </location>
</feature>
<dbReference type="EMBL" id="VZRP01011363">
    <property type="protein sequence ID" value="NWV65222.1"/>
    <property type="molecule type" value="Genomic_DNA"/>
</dbReference>
<evidence type="ECO:0000256" key="10">
    <source>
        <dbReference type="ARBA" id="ARBA00023288"/>
    </source>
</evidence>
<evidence type="ECO:0000256" key="6">
    <source>
        <dbReference type="ARBA" id="ARBA00022889"/>
    </source>
</evidence>
<dbReference type="InterPro" id="IPR013098">
    <property type="entry name" value="Ig_I-set"/>
</dbReference>
<dbReference type="PROSITE" id="PS50835">
    <property type="entry name" value="IG_LIKE"/>
    <property type="match status" value="1"/>
</dbReference>
<feature type="domain" description="Ig-like" evidence="11">
    <location>
        <begin position="1"/>
        <end position="59"/>
    </location>
</feature>
<keyword evidence="6" id="KW-0130">Cell adhesion</keyword>
<dbReference type="SUPFAM" id="SSF48726">
    <property type="entry name" value="Immunoglobulin"/>
    <property type="match status" value="1"/>
</dbReference>
<dbReference type="PANTHER" id="PTHR44170:SF18">
    <property type="entry name" value="CONTACTIN 3B-RELATED"/>
    <property type="match status" value="1"/>
</dbReference>
<feature type="non-terminal residue" evidence="12">
    <location>
        <position position="1"/>
    </location>
</feature>
<comment type="subcellular location">
    <subcellularLocation>
        <location evidence="1">Cell membrane</location>
    </subcellularLocation>
</comment>
<evidence type="ECO:0000256" key="5">
    <source>
        <dbReference type="ARBA" id="ARBA00022737"/>
    </source>
</evidence>
<gene>
    <name evidence="12" type="primary">Cntn3_0</name>
    <name evidence="12" type="ORF">MALELE_R12709</name>
</gene>
<dbReference type="InterPro" id="IPR007110">
    <property type="entry name" value="Ig-like_dom"/>
</dbReference>
<comment type="caution">
    <text evidence="12">The sequence shown here is derived from an EMBL/GenBank/DDBJ whole genome shotgun (WGS) entry which is preliminary data.</text>
</comment>
<dbReference type="InterPro" id="IPR013783">
    <property type="entry name" value="Ig-like_fold"/>
</dbReference>
<keyword evidence="4" id="KW-0732">Signal</keyword>
<name>A0A7K6GPN9_9PASS</name>
<evidence type="ECO:0000256" key="2">
    <source>
        <dbReference type="ARBA" id="ARBA00009812"/>
    </source>
</evidence>
<dbReference type="InterPro" id="IPR036179">
    <property type="entry name" value="Ig-like_dom_sf"/>
</dbReference>
<evidence type="ECO:0000256" key="4">
    <source>
        <dbReference type="ARBA" id="ARBA00022729"/>
    </source>
</evidence>
<keyword evidence="5" id="KW-0677">Repeat</keyword>
<evidence type="ECO:0000256" key="9">
    <source>
        <dbReference type="ARBA" id="ARBA00023180"/>
    </source>
</evidence>
<evidence type="ECO:0000256" key="8">
    <source>
        <dbReference type="ARBA" id="ARBA00023157"/>
    </source>
</evidence>
<dbReference type="GO" id="GO:0007420">
    <property type="term" value="P:brain development"/>
    <property type="evidence" value="ECO:0007669"/>
    <property type="project" value="TreeGrafter"/>
</dbReference>
<evidence type="ECO:0000313" key="12">
    <source>
        <dbReference type="EMBL" id="NWV65222.1"/>
    </source>
</evidence>
<keyword evidence="10" id="KW-0449">Lipoprotein</keyword>
<reference evidence="12 13" key="1">
    <citation type="submission" date="2019-09" db="EMBL/GenBank/DDBJ databases">
        <title>Bird 10,000 Genomes (B10K) Project - Family phase.</title>
        <authorList>
            <person name="Zhang G."/>
        </authorList>
    </citation>
    <scope>NUCLEOTIDE SEQUENCE [LARGE SCALE GENOMIC DNA]</scope>
    <source>
        <strain evidence="12">B10K-DU-029-44</strain>
        <tissue evidence="12">Heart</tissue>
    </source>
</reference>
<keyword evidence="9" id="KW-0325">Glycoprotein</keyword>
<dbReference type="GO" id="GO:0007411">
    <property type="term" value="P:axon guidance"/>
    <property type="evidence" value="ECO:0007669"/>
    <property type="project" value="TreeGrafter"/>
</dbReference>